<evidence type="ECO:0000259" key="2">
    <source>
        <dbReference type="Pfam" id="PF22570"/>
    </source>
</evidence>
<feature type="transmembrane region" description="Helical" evidence="1">
    <location>
        <begin position="91"/>
        <end position="109"/>
    </location>
</feature>
<keyword evidence="1" id="KW-0812">Transmembrane</keyword>
<protein>
    <recommendedName>
        <fullName evidence="2">LiaF transmembrane domain-containing protein</fullName>
    </recommendedName>
</protein>
<organism evidence="3 4">
    <name type="scientific">Luteitalea pratensis</name>
    <dbReference type="NCBI Taxonomy" id="1855912"/>
    <lineage>
        <taxon>Bacteria</taxon>
        <taxon>Pseudomonadati</taxon>
        <taxon>Acidobacteriota</taxon>
        <taxon>Vicinamibacteria</taxon>
        <taxon>Vicinamibacterales</taxon>
        <taxon>Vicinamibacteraceae</taxon>
        <taxon>Luteitalea</taxon>
    </lineage>
</organism>
<dbReference type="OrthoDB" id="129627at2"/>
<feature type="transmembrane region" description="Helical" evidence="1">
    <location>
        <begin position="37"/>
        <end position="55"/>
    </location>
</feature>
<evidence type="ECO:0000313" key="3">
    <source>
        <dbReference type="EMBL" id="AMY10364.1"/>
    </source>
</evidence>
<evidence type="ECO:0000313" key="4">
    <source>
        <dbReference type="Proteomes" id="UP000076079"/>
    </source>
</evidence>
<name>A0A143PRC4_LUTPR</name>
<keyword evidence="1" id="KW-0472">Membrane</keyword>
<feature type="domain" description="LiaF transmembrane" evidence="2">
    <location>
        <begin position="14"/>
        <end position="107"/>
    </location>
</feature>
<proteinExistence type="predicted"/>
<dbReference type="InterPro" id="IPR054331">
    <property type="entry name" value="LiaF_TM"/>
</dbReference>
<feature type="transmembrane region" description="Helical" evidence="1">
    <location>
        <begin position="67"/>
        <end position="85"/>
    </location>
</feature>
<evidence type="ECO:0000256" key="1">
    <source>
        <dbReference type="SAM" id="Phobius"/>
    </source>
</evidence>
<dbReference type="STRING" id="1855912.LuPra_03594"/>
<dbReference type="PANTHER" id="PTHR40763:SF5">
    <property type="entry name" value="MEMBRANE PROTEIN"/>
    <property type="match status" value="1"/>
</dbReference>
<keyword evidence="4" id="KW-1185">Reference proteome</keyword>
<gene>
    <name evidence="3" type="ORF">LuPra_03594</name>
</gene>
<dbReference type="Pfam" id="PF22570">
    <property type="entry name" value="LiaF-TM"/>
    <property type="match status" value="1"/>
</dbReference>
<dbReference type="EMBL" id="CP015136">
    <property type="protein sequence ID" value="AMY10364.1"/>
    <property type="molecule type" value="Genomic_DNA"/>
</dbReference>
<reference evidence="4" key="2">
    <citation type="submission" date="2016-04" db="EMBL/GenBank/DDBJ databases">
        <title>First Complete Genome Sequence of a Subdivision 6 Acidobacterium.</title>
        <authorList>
            <person name="Huang S."/>
            <person name="Vieira S."/>
            <person name="Bunk B."/>
            <person name="Riedel T."/>
            <person name="Sproeer C."/>
            <person name="Overmann J."/>
        </authorList>
    </citation>
    <scope>NUCLEOTIDE SEQUENCE [LARGE SCALE GENOMIC DNA]</scope>
    <source>
        <strain evidence="4">DSM 100886 HEG_-6_39</strain>
    </source>
</reference>
<dbReference type="Proteomes" id="UP000076079">
    <property type="component" value="Chromosome"/>
</dbReference>
<dbReference type="PANTHER" id="PTHR40763">
    <property type="entry name" value="MEMBRANE PROTEIN-RELATED"/>
    <property type="match status" value="1"/>
</dbReference>
<sequence length="229" mass="24732">MRRERRRSGGQALAGLVLLTIGSLLFAQNLDLFEVRQYWRYWAVLPLGVGLLKLFTAQSRGDQAFGIFLTCLGAGQLAKVLGYWSPGPADIAAVTLIVVGTFMIGRGVFGRPEPDVSKDSSDSISAFAMLAGFERSNNSQDFRGGDLTAVMGGCEIDLRQASLRAPASIDIFVMWGGVEIRVPDDWTVDLQGTPLLAGFVDKTRPPALATEKRLIIRGVALMGGVEIKN</sequence>
<accession>A0A143PRC4</accession>
<reference evidence="3 4" key="1">
    <citation type="journal article" date="2016" name="Genome Announc.">
        <title>First Complete Genome Sequence of a Subdivision 6 Acidobacterium Strain.</title>
        <authorList>
            <person name="Huang S."/>
            <person name="Vieira S."/>
            <person name="Bunk B."/>
            <person name="Riedel T."/>
            <person name="Sproer C."/>
            <person name="Overmann J."/>
        </authorList>
    </citation>
    <scope>NUCLEOTIDE SEQUENCE [LARGE SCALE GENOMIC DNA]</scope>
    <source>
        <strain evidence="4">DSM 100886 HEG_-6_39</strain>
    </source>
</reference>
<keyword evidence="1" id="KW-1133">Transmembrane helix</keyword>
<dbReference type="KEGG" id="abac:LuPra_03594"/>
<dbReference type="AlphaFoldDB" id="A0A143PRC4"/>
<dbReference type="RefSeq" id="WP_110172009.1">
    <property type="nucleotide sequence ID" value="NZ_CP015136.1"/>
</dbReference>